<gene>
    <name evidence="7" type="ORF">P3W85_34005</name>
</gene>
<evidence type="ECO:0000313" key="8">
    <source>
        <dbReference type="Proteomes" id="UP001216674"/>
    </source>
</evidence>
<dbReference type="RefSeq" id="WP_276267994.1">
    <property type="nucleotide sequence ID" value="NZ_JARJLM010000546.1"/>
</dbReference>
<dbReference type="PROSITE" id="PS50977">
    <property type="entry name" value="HTH_TETR_2"/>
    <property type="match status" value="1"/>
</dbReference>
<proteinExistence type="predicted"/>
<evidence type="ECO:0000256" key="1">
    <source>
        <dbReference type="ARBA" id="ARBA00023015"/>
    </source>
</evidence>
<keyword evidence="8" id="KW-1185">Reference proteome</keyword>
<dbReference type="PANTHER" id="PTHR47506:SF1">
    <property type="entry name" value="HTH-TYPE TRANSCRIPTIONAL REGULATOR YJDC"/>
    <property type="match status" value="1"/>
</dbReference>
<protein>
    <submittedName>
        <fullName evidence="7">TetR/AcrR family transcriptional regulator</fullName>
    </submittedName>
</protein>
<dbReference type="InterPro" id="IPR009057">
    <property type="entry name" value="Homeodomain-like_sf"/>
</dbReference>
<accession>A0ABT6B1V6</accession>
<name>A0ABT6B1V6_9BURK</name>
<dbReference type="PRINTS" id="PR00455">
    <property type="entry name" value="HTHTETR"/>
</dbReference>
<dbReference type="InterPro" id="IPR036271">
    <property type="entry name" value="Tet_transcr_reg_TetR-rel_C_sf"/>
</dbReference>
<feature type="region of interest" description="Disordered" evidence="5">
    <location>
        <begin position="210"/>
        <end position="229"/>
    </location>
</feature>
<dbReference type="Pfam" id="PF00440">
    <property type="entry name" value="TetR_N"/>
    <property type="match status" value="1"/>
</dbReference>
<evidence type="ECO:0000256" key="2">
    <source>
        <dbReference type="ARBA" id="ARBA00023125"/>
    </source>
</evidence>
<keyword evidence="1" id="KW-0805">Transcription regulation</keyword>
<comment type="caution">
    <text evidence="7">The sequence shown here is derived from an EMBL/GenBank/DDBJ whole genome shotgun (WGS) entry which is preliminary data.</text>
</comment>
<dbReference type="SUPFAM" id="SSF46689">
    <property type="entry name" value="Homeodomain-like"/>
    <property type="match status" value="1"/>
</dbReference>
<dbReference type="Proteomes" id="UP001216674">
    <property type="component" value="Unassembled WGS sequence"/>
</dbReference>
<organism evidence="7 8">
    <name type="scientific">Cupriavidus basilensis</name>
    <dbReference type="NCBI Taxonomy" id="68895"/>
    <lineage>
        <taxon>Bacteria</taxon>
        <taxon>Pseudomonadati</taxon>
        <taxon>Pseudomonadota</taxon>
        <taxon>Betaproteobacteria</taxon>
        <taxon>Burkholderiales</taxon>
        <taxon>Burkholderiaceae</taxon>
        <taxon>Cupriavidus</taxon>
    </lineage>
</organism>
<dbReference type="Gene3D" id="1.10.357.10">
    <property type="entry name" value="Tetracycline Repressor, domain 2"/>
    <property type="match status" value="1"/>
</dbReference>
<sequence>MPPIQKTRLSREESRARTRALLLESARVVFAKQGYAGTSVDHIAEAAGYSKGAFYSNFAAKEDIFLELLDAHMQEEAEMLEGLLASARTVSEVPELLRGIGDMYRSFETDIDWGLLVLEFNLQAGRDPRFLDIYHQRFATHRAQMTKIVERLFAIAQARPPCSALELTITLIALSYGIPAQRSTIPSSVPKGLLGNMIEVVLASMIQAGSAPGGPALRTPAKTAAARKR</sequence>
<dbReference type="InterPro" id="IPR001647">
    <property type="entry name" value="HTH_TetR"/>
</dbReference>
<dbReference type="SUPFAM" id="SSF48498">
    <property type="entry name" value="Tetracyclin repressor-like, C-terminal domain"/>
    <property type="match status" value="1"/>
</dbReference>
<dbReference type="PANTHER" id="PTHR47506">
    <property type="entry name" value="TRANSCRIPTIONAL REGULATORY PROTEIN"/>
    <property type="match status" value="1"/>
</dbReference>
<evidence type="ECO:0000256" key="4">
    <source>
        <dbReference type="PROSITE-ProRule" id="PRU00335"/>
    </source>
</evidence>
<evidence type="ECO:0000259" key="6">
    <source>
        <dbReference type="PROSITE" id="PS50977"/>
    </source>
</evidence>
<feature type="DNA-binding region" description="H-T-H motif" evidence="4">
    <location>
        <begin position="39"/>
        <end position="58"/>
    </location>
</feature>
<keyword evidence="2 4" id="KW-0238">DNA-binding</keyword>
<evidence type="ECO:0000313" key="7">
    <source>
        <dbReference type="EMBL" id="MDF3837911.1"/>
    </source>
</evidence>
<keyword evidence="3" id="KW-0804">Transcription</keyword>
<reference evidence="7 8" key="1">
    <citation type="submission" date="2023-03" db="EMBL/GenBank/DDBJ databases">
        <title>Draft assemblies of triclosan tolerant bacteria isolated from returned activated sludge.</title>
        <authorList>
            <person name="Van Hamelsveld S."/>
        </authorList>
    </citation>
    <scope>NUCLEOTIDE SEQUENCE [LARGE SCALE GENOMIC DNA]</scope>
    <source>
        <strain evidence="7 8">GW210010_S58</strain>
    </source>
</reference>
<evidence type="ECO:0000256" key="5">
    <source>
        <dbReference type="SAM" id="MobiDB-lite"/>
    </source>
</evidence>
<evidence type="ECO:0000256" key="3">
    <source>
        <dbReference type="ARBA" id="ARBA00023163"/>
    </source>
</evidence>
<dbReference type="EMBL" id="JARJLM010000546">
    <property type="protein sequence ID" value="MDF3837911.1"/>
    <property type="molecule type" value="Genomic_DNA"/>
</dbReference>
<feature type="compositionally biased region" description="Low complexity" evidence="5">
    <location>
        <begin position="215"/>
        <end position="229"/>
    </location>
</feature>
<feature type="domain" description="HTH tetR-type" evidence="6">
    <location>
        <begin position="16"/>
        <end position="76"/>
    </location>
</feature>